<dbReference type="PANTHER" id="PTHR24104:SF50">
    <property type="entry name" value="SMP-30_GLUCONOLACTONASE_LRE-LIKE REGION DOMAIN-CONTAINING PROTEIN"/>
    <property type="match status" value="1"/>
</dbReference>
<feature type="region of interest" description="Disordered" evidence="2">
    <location>
        <begin position="171"/>
        <end position="205"/>
    </location>
</feature>
<keyword evidence="4" id="KW-1185">Reference proteome</keyword>
<organism evidence="3 4">
    <name type="scientific">Branchiostoma lanceolatum</name>
    <name type="common">Common lancelet</name>
    <name type="synonym">Amphioxus lanceolatum</name>
    <dbReference type="NCBI Taxonomy" id="7740"/>
    <lineage>
        <taxon>Eukaryota</taxon>
        <taxon>Metazoa</taxon>
        <taxon>Chordata</taxon>
        <taxon>Cephalochordata</taxon>
        <taxon>Leptocardii</taxon>
        <taxon>Amphioxiformes</taxon>
        <taxon>Branchiostomatidae</taxon>
        <taxon>Branchiostoma</taxon>
    </lineage>
</organism>
<dbReference type="SUPFAM" id="SSF101898">
    <property type="entry name" value="NHL repeat"/>
    <property type="match status" value="1"/>
</dbReference>
<sequence>MPRIQPEPALNPVESIQPAYPKDDEAASSSALSEDDVQPYAVRYQEEGGAGCSPYAVAYGDQDDTDSSNTKTSSSCSNDTENSALDGNLHDIGHPLTAFRTTSLQNALKPNPMYGQGIPNPPNPIAQNPTPNAHQEASCDDEAVSSSALSEDDVQPYAVRYQEEGGAGCTPYAVAYGDQDDTDSSNTKTPSSCSNNTENSALDENLHGCGIPMTVLRPTSVKNARDPNPMYGQDMDVTVNPADPIEAQNVPNPMPNAHQEASCENYTENVTLGGKGKAPGKLDEPQGAAVSAENEVFVTDTYNKRVQVFSMTGIFLRLFPTVVPGEQGRTMYPYDIAIDKEGHPWVVGKYLLGPNHVYVVQYSQDGHPVTTIDVKIRDYYPKIAVDTRNNETIVLASNKIFMFQPDGSFDGSFGKEEGVQMKHVTSDKDGNILITDPFTSNVHVYNHSGHPLFSFRTVSPLGHGEGDSWPRGICTDSIGHIIVADSTNRRVDMFTSRGEFIRTIVNIKNPHGLALGPDGDLVVTNVNDDIVTTLPSKILLQ</sequence>
<dbReference type="InterPro" id="IPR050952">
    <property type="entry name" value="TRIM-NHL_E3_ligases"/>
</dbReference>
<protein>
    <submittedName>
        <fullName evidence="3">TRIM3 protein</fullName>
    </submittedName>
</protein>
<dbReference type="InterPro" id="IPR011042">
    <property type="entry name" value="6-blade_b-propeller_TolB-like"/>
</dbReference>
<proteinExistence type="predicted"/>
<evidence type="ECO:0000313" key="4">
    <source>
        <dbReference type="Proteomes" id="UP000838412"/>
    </source>
</evidence>
<feature type="region of interest" description="Disordered" evidence="2">
    <location>
        <begin position="107"/>
        <end position="153"/>
    </location>
</feature>
<gene>
    <name evidence="3" type="primary">TRIM3</name>
    <name evidence="3" type="ORF">BLAG_LOCUS6073</name>
</gene>
<dbReference type="AlphaFoldDB" id="A0A8K0E866"/>
<feature type="compositionally biased region" description="Low complexity" evidence="2">
    <location>
        <begin position="67"/>
        <end position="80"/>
    </location>
</feature>
<dbReference type="EMBL" id="OV696698">
    <property type="protein sequence ID" value="CAH1242880.1"/>
    <property type="molecule type" value="Genomic_DNA"/>
</dbReference>
<keyword evidence="1" id="KW-0677">Repeat</keyword>
<dbReference type="InterPro" id="IPR001258">
    <property type="entry name" value="NHL_repeat"/>
</dbReference>
<dbReference type="Proteomes" id="UP000838412">
    <property type="component" value="Chromosome 13"/>
</dbReference>
<evidence type="ECO:0000256" key="2">
    <source>
        <dbReference type="SAM" id="MobiDB-lite"/>
    </source>
</evidence>
<name>A0A8K0E866_BRALA</name>
<feature type="region of interest" description="Disordered" evidence="2">
    <location>
        <begin position="1"/>
        <end position="89"/>
    </location>
</feature>
<dbReference type="Pfam" id="PF01436">
    <property type="entry name" value="NHL"/>
    <property type="match status" value="1"/>
</dbReference>
<evidence type="ECO:0000256" key="1">
    <source>
        <dbReference type="ARBA" id="ARBA00022737"/>
    </source>
</evidence>
<reference evidence="3" key="1">
    <citation type="submission" date="2022-01" db="EMBL/GenBank/DDBJ databases">
        <authorList>
            <person name="Braso-Vives M."/>
        </authorList>
    </citation>
    <scope>NUCLEOTIDE SEQUENCE</scope>
</reference>
<dbReference type="Gene3D" id="2.120.10.30">
    <property type="entry name" value="TolB, C-terminal domain"/>
    <property type="match status" value="1"/>
</dbReference>
<dbReference type="FunFam" id="2.120.10.30:FF:000064">
    <property type="entry name" value="Uncharacterized protein"/>
    <property type="match status" value="1"/>
</dbReference>
<dbReference type="PANTHER" id="PTHR24104">
    <property type="entry name" value="E3 UBIQUITIN-PROTEIN LIGASE NHLRC1-RELATED"/>
    <property type="match status" value="1"/>
</dbReference>
<dbReference type="GO" id="GO:0000209">
    <property type="term" value="P:protein polyubiquitination"/>
    <property type="evidence" value="ECO:0007669"/>
    <property type="project" value="TreeGrafter"/>
</dbReference>
<dbReference type="GO" id="GO:0043161">
    <property type="term" value="P:proteasome-mediated ubiquitin-dependent protein catabolic process"/>
    <property type="evidence" value="ECO:0007669"/>
    <property type="project" value="TreeGrafter"/>
</dbReference>
<dbReference type="OrthoDB" id="6161541at2759"/>
<feature type="compositionally biased region" description="Polar residues" evidence="2">
    <location>
        <begin position="184"/>
        <end position="202"/>
    </location>
</feature>
<accession>A0A8K0E866</accession>
<dbReference type="GO" id="GO:0061630">
    <property type="term" value="F:ubiquitin protein ligase activity"/>
    <property type="evidence" value="ECO:0007669"/>
    <property type="project" value="TreeGrafter"/>
</dbReference>
<evidence type="ECO:0000313" key="3">
    <source>
        <dbReference type="EMBL" id="CAH1242880.1"/>
    </source>
</evidence>